<organism evidence="6 7">
    <name type="scientific">Psychrobacillus psychrotolerans</name>
    <dbReference type="NCBI Taxonomy" id="126156"/>
    <lineage>
        <taxon>Bacteria</taxon>
        <taxon>Bacillati</taxon>
        <taxon>Bacillota</taxon>
        <taxon>Bacilli</taxon>
        <taxon>Bacillales</taxon>
        <taxon>Bacillaceae</taxon>
        <taxon>Psychrobacillus</taxon>
    </lineage>
</organism>
<evidence type="ECO:0000256" key="2">
    <source>
        <dbReference type="ARBA" id="ARBA00006171"/>
    </source>
</evidence>
<comment type="cofactor">
    <cofactor evidence="1">
        <name>Mg(2+)</name>
        <dbReference type="ChEBI" id="CHEBI:18420"/>
    </cofactor>
</comment>
<evidence type="ECO:0000256" key="5">
    <source>
        <dbReference type="ARBA" id="ARBA00022842"/>
    </source>
</evidence>
<evidence type="ECO:0000256" key="3">
    <source>
        <dbReference type="ARBA" id="ARBA00022723"/>
    </source>
</evidence>
<dbReference type="Gene3D" id="1.10.150.240">
    <property type="entry name" value="Putative phosphatase, domain 2"/>
    <property type="match status" value="1"/>
</dbReference>
<dbReference type="SFLD" id="SFLDG01135">
    <property type="entry name" value="C1.5.6:_HAD__Beta-PGM__Phospha"/>
    <property type="match status" value="1"/>
</dbReference>
<name>A0A1I5V0M9_9BACI</name>
<dbReference type="STRING" id="126156.SAMN05421670_0618"/>
<dbReference type="Pfam" id="PF13419">
    <property type="entry name" value="HAD_2"/>
    <property type="match status" value="1"/>
</dbReference>
<dbReference type="SUPFAM" id="SSF56784">
    <property type="entry name" value="HAD-like"/>
    <property type="match status" value="1"/>
</dbReference>
<dbReference type="FunFam" id="3.40.50.1000:FF:000036">
    <property type="entry name" value="HAD family hydrolase"/>
    <property type="match status" value="1"/>
</dbReference>
<dbReference type="PANTHER" id="PTHR46193">
    <property type="entry name" value="6-PHOSPHOGLUCONATE PHOSPHATASE"/>
    <property type="match status" value="1"/>
</dbReference>
<dbReference type="Gene3D" id="3.40.50.1000">
    <property type="entry name" value="HAD superfamily/HAD-like"/>
    <property type="match status" value="1"/>
</dbReference>
<dbReference type="NCBIfam" id="TIGR01509">
    <property type="entry name" value="HAD-SF-IA-v3"/>
    <property type="match status" value="1"/>
</dbReference>
<keyword evidence="3" id="KW-0479">Metal-binding</keyword>
<dbReference type="EMBL" id="FOXU01000001">
    <property type="protein sequence ID" value="SFQ01028.1"/>
    <property type="molecule type" value="Genomic_DNA"/>
</dbReference>
<accession>A0A1I5V0M9</accession>
<dbReference type="InterPro" id="IPR006439">
    <property type="entry name" value="HAD-SF_hydro_IA"/>
</dbReference>
<dbReference type="Proteomes" id="UP000198734">
    <property type="component" value="Unassembled WGS sequence"/>
</dbReference>
<dbReference type="InterPro" id="IPR041492">
    <property type="entry name" value="HAD_2"/>
</dbReference>
<evidence type="ECO:0000313" key="6">
    <source>
        <dbReference type="EMBL" id="SFQ01028.1"/>
    </source>
</evidence>
<dbReference type="CDD" id="cd16423">
    <property type="entry name" value="HAD_BPGM-like"/>
    <property type="match status" value="1"/>
</dbReference>
<dbReference type="GO" id="GO:0016787">
    <property type="term" value="F:hydrolase activity"/>
    <property type="evidence" value="ECO:0007669"/>
    <property type="project" value="UniProtKB-KW"/>
</dbReference>
<keyword evidence="4 6" id="KW-0378">Hydrolase</keyword>
<dbReference type="PRINTS" id="PR00413">
    <property type="entry name" value="HADHALOGNASE"/>
</dbReference>
<dbReference type="OrthoDB" id="9797743at2"/>
<dbReference type="AlphaFoldDB" id="A0A1I5V0M9"/>
<dbReference type="GO" id="GO:0046872">
    <property type="term" value="F:metal ion binding"/>
    <property type="evidence" value="ECO:0007669"/>
    <property type="project" value="UniProtKB-KW"/>
</dbReference>
<evidence type="ECO:0000313" key="7">
    <source>
        <dbReference type="Proteomes" id="UP000198734"/>
    </source>
</evidence>
<dbReference type="SFLD" id="SFLDS00003">
    <property type="entry name" value="Haloacid_Dehalogenase"/>
    <property type="match status" value="1"/>
</dbReference>
<dbReference type="RefSeq" id="WP_093534069.1">
    <property type="nucleotide sequence ID" value="NZ_FOXU01000001.1"/>
</dbReference>
<keyword evidence="5" id="KW-0460">Magnesium</keyword>
<comment type="similarity">
    <text evidence="2">Belongs to the HAD-like hydrolase superfamily. CbbY/CbbZ/Gph/YieH family.</text>
</comment>
<evidence type="ECO:0000256" key="4">
    <source>
        <dbReference type="ARBA" id="ARBA00022801"/>
    </source>
</evidence>
<sequence length="220" mass="25238">MIKAVIFDFDGLLVDTETIWYEAFREVFYERYQVDLDLAGYSECIGTGNDVLYSYFRKIAGDAVECELLEELAAARYTSMMRAPVLREGVKEYLEEAKQYNLKIALASSSSKQWVQSYLEQLNIIDYFEVINTKDDVKNIKPDPELYIKTLRDLDLTSKETVVFEDSLNGLSAAKQAGIRCIIVPNAVTKNLKFEDFDERIESMSQISLSSLLKKIERIT</sequence>
<gene>
    <name evidence="6" type="ORF">SAMN05421670_0618</name>
</gene>
<keyword evidence="7" id="KW-1185">Reference proteome</keyword>
<proteinExistence type="inferred from homology"/>
<dbReference type="InterPro" id="IPR051600">
    <property type="entry name" value="Beta-PGM-like"/>
</dbReference>
<dbReference type="PANTHER" id="PTHR46193:SF21">
    <property type="entry name" value="SLL1138 PROTEIN"/>
    <property type="match status" value="1"/>
</dbReference>
<evidence type="ECO:0000256" key="1">
    <source>
        <dbReference type="ARBA" id="ARBA00001946"/>
    </source>
</evidence>
<dbReference type="SFLD" id="SFLDG01129">
    <property type="entry name" value="C1.5:_HAD__Beta-PGM__Phosphata"/>
    <property type="match status" value="1"/>
</dbReference>
<protein>
    <submittedName>
        <fullName evidence="6">Putative hydrolase of the HAD superfamily</fullName>
    </submittedName>
</protein>
<dbReference type="InterPro" id="IPR023198">
    <property type="entry name" value="PGP-like_dom2"/>
</dbReference>
<dbReference type="InterPro" id="IPR036412">
    <property type="entry name" value="HAD-like_sf"/>
</dbReference>
<dbReference type="InterPro" id="IPR023214">
    <property type="entry name" value="HAD_sf"/>
</dbReference>
<reference evidence="7" key="1">
    <citation type="submission" date="2016-10" db="EMBL/GenBank/DDBJ databases">
        <authorList>
            <person name="Varghese N."/>
            <person name="Submissions S."/>
        </authorList>
    </citation>
    <scope>NUCLEOTIDE SEQUENCE [LARGE SCALE GENOMIC DNA]</scope>
    <source>
        <strain evidence="7">DSM 11706</strain>
    </source>
</reference>